<accession>A0A7M1RQP9</accession>
<dbReference type="EMBL" id="MT774396">
    <property type="protein sequence ID" value="QOR56775.1"/>
    <property type="molecule type" value="Genomic_DNA"/>
</dbReference>
<reference evidence="1 2" key="1">
    <citation type="submission" date="2020-07" db="EMBL/GenBank/DDBJ databases">
        <title>Taxonomic proposal: Crassvirales, a new order of highly abundant and diverse bacterial viruses.</title>
        <authorList>
            <person name="Shkoporov A.N."/>
            <person name="Stockdale S.R."/>
            <person name="Guerin E."/>
            <person name="Ross R.P."/>
            <person name="Hill C."/>
        </authorList>
    </citation>
    <scope>NUCLEOTIDE SEQUENCE [LARGE SCALE GENOMIC DNA]</scope>
</reference>
<proteinExistence type="predicted"/>
<dbReference type="KEGG" id="vg:65130692"/>
<protein>
    <submittedName>
        <fullName evidence="1">Uncharacterized protein</fullName>
    </submittedName>
</protein>
<dbReference type="GeneID" id="65130692"/>
<keyword evidence="2" id="KW-1185">Reference proteome</keyword>
<evidence type="ECO:0000313" key="1">
    <source>
        <dbReference type="EMBL" id="QOR56775.1"/>
    </source>
</evidence>
<dbReference type="Proteomes" id="UP000593713">
    <property type="component" value="Segment"/>
</dbReference>
<evidence type="ECO:0000313" key="2">
    <source>
        <dbReference type="Proteomes" id="UP000593713"/>
    </source>
</evidence>
<sequence>MKSYTFTLPKNTKSAKTYKESLMDRVINAYPWMTVESKSDYPSCSYGIEYAGAGDIITLGLSKTHNIGWLPKECANCPFKCWGDNVINFDLETEFFKAINALDIYAKEHCPFDVDYDFKDEFGTPVKIFDNFVQIGYEVIPIAFGSLNYLKPKTKKTIIDITINIKKRGLF</sequence>
<dbReference type="RefSeq" id="YP_010112227.1">
    <property type="nucleotide sequence ID" value="NC_055889.1"/>
</dbReference>
<name>A0A7M1RQP9_9CAUD</name>
<organism evidence="1 2">
    <name type="scientific">uncultured phage cr53_1</name>
    <dbReference type="NCBI Taxonomy" id="2772080"/>
    <lineage>
        <taxon>Viruses</taxon>
        <taxon>Duplodnaviria</taxon>
        <taxon>Heunggongvirae</taxon>
        <taxon>Uroviricota</taxon>
        <taxon>Caudoviricetes</taxon>
        <taxon>Crassvirales</taxon>
        <taxon>Suoliviridae</taxon>
        <taxon>Loutivirinae</taxon>
        <taxon>Blohavirus</taxon>
        <taxon>Blohavirus americanus</taxon>
    </lineage>
</organism>